<evidence type="ECO:0000313" key="2">
    <source>
        <dbReference type="Proteomes" id="UP000227088"/>
    </source>
</evidence>
<gene>
    <name evidence="1" type="ORF">A9R00_10940</name>
</gene>
<organism evidence="1 2">
    <name type="scientific">Oleispira antarctica</name>
    <dbReference type="NCBI Taxonomy" id="188908"/>
    <lineage>
        <taxon>Bacteria</taxon>
        <taxon>Pseudomonadati</taxon>
        <taxon>Pseudomonadota</taxon>
        <taxon>Gammaproteobacteria</taxon>
        <taxon>Oceanospirillales</taxon>
        <taxon>Oceanospirillaceae</taxon>
        <taxon>Oleispira</taxon>
    </lineage>
</organism>
<accession>A0A1Y5HK71</accession>
<reference evidence="2" key="1">
    <citation type="journal article" date="2017" name="Proc. Natl. Acad. Sci. U.S.A.">
        <title>Simulation of Deepwater Horizon oil plume reveals substrate specialization within a complex community of hydrocarbon degraders.</title>
        <authorList>
            <person name="Hu P."/>
            <person name="Dubinsky E.A."/>
            <person name="Probst A.J."/>
            <person name="Wang J."/>
            <person name="Sieber C.M.K."/>
            <person name="Tom L.M."/>
            <person name="Gardinali P."/>
            <person name="Banfield J.F."/>
            <person name="Atlas R.M."/>
            <person name="Andersen G.L."/>
        </authorList>
    </citation>
    <scope>NUCLEOTIDE SEQUENCE [LARGE SCALE GENOMIC DNA]</scope>
</reference>
<dbReference type="SUPFAM" id="SSF54637">
    <property type="entry name" value="Thioesterase/thiol ester dehydrase-isomerase"/>
    <property type="match status" value="1"/>
</dbReference>
<evidence type="ECO:0000313" key="1">
    <source>
        <dbReference type="EMBL" id="OUS37678.1"/>
    </source>
</evidence>
<dbReference type="PANTHER" id="PTHR31793">
    <property type="entry name" value="4-HYDROXYBENZOYL-COA THIOESTERASE FAMILY MEMBER"/>
    <property type="match status" value="1"/>
</dbReference>
<dbReference type="Pfam" id="PF13279">
    <property type="entry name" value="4HBT_2"/>
    <property type="match status" value="1"/>
</dbReference>
<name>A0A1Y5HK71_OLEAN</name>
<proteinExistence type="predicted"/>
<dbReference type="EMBL" id="MABE01000627">
    <property type="protein sequence ID" value="OUS37678.1"/>
    <property type="molecule type" value="Genomic_DNA"/>
</dbReference>
<dbReference type="Proteomes" id="UP000227088">
    <property type="component" value="Unassembled WGS sequence"/>
</dbReference>
<dbReference type="PANTHER" id="PTHR31793:SF40">
    <property type="entry name" value="ACYL-COA THIOESTER HYDROLASE, YBGC_YBAW FAMILY"/>
    <property type="match status" value="1"/>
</dbReference>
<dbReference type="GO" id="GO:0047617">
    <property type="term" value="F:fatty acyl-CoA hydrolase activity"/>
    <property type="evidence" value="ECO:0007669"/>
    <property type="project" value="TreeGrafter"/>
</dbReference>
<sequence length="160" mass="18107">MSDLYDYPVVIEVPVAWGEMDSFKHVNNVNYFRYFESARTKYLEELKILDFMNDYAKGPILSATSAKYLAPVTYPDTLSIGIRSLSVKAGKLIQQYTIWSHQQSRIVTQGESTMLFFDYKAGKRCDIPAELTQRMVALEPSLATNITSNTTGSKEPLVES</sequence>
<dbReference type="InterPro" id="IPR029069">
    <property type="entry name" value="HotDog_dom_sf"/>
</dbReference>
<dbReference type="AlphaFoldDB" id="A0A1Y5HK71"/>
<dbReference type="InterPro" id="IPR050563">
    <property type="entry name" value="4-hydroxybenzoyl-CoA_TE"/>
</dbReference>
<dbReference type="Gene3D" id="3.10.129.10">
    <property type="entry name" value="Hotdog Thioesterase"/>
    <property type="match status" value="1"/>
</dbReference>
<dbReference type="CDD" id="cd00586">
    <property type="entry name" value="4HBT"/>
    <property type="match status" value="1"/>
</dbReference>
<protein>
    <submittedName>
        <fullName evidence="1">Thioesterase</fullName>
    </submittedName>
</protein>
<comment type="caution">
    <text evidence="1">The sequence shown here is derived from an EMBL/GenBank/DDBJ whole genome shotgun (WGS) entry which is preliminary data.</text>
</comment>